<feature type="compositionally biased region" description="Basic and acidic residues" evidence="2">
    <location>
        <begin position="30"/>
        <end position="39"/>
    </location>
</feature>
<dbReference type="PROSITE" id="PS50118">
    <property type="entry name" value="HMG_BOX_2"/>
    <property type="match status" value="1"/>
</dbReference>
<dbReference type="EMBL" id="CALNXK010000041">
    <property type="protein sequence ID" value="CAH3125611.1"/>
    <property type="molecule type" value="Genomic_DNA"/>
</dbReference>
<keyword evidence="1" id="KW-0238">DNA-binding</keyword>
<keyword evidence="5" id="KW-1185">Reference proteome</keyword>
<dbReference type="PANTHER" id="PTHR47279:SF1">
    <property type="entry name" value="TRANSCRIPTION FACTOR SOX-30"/>
    <property type="match status" value="1"/>
</dbReference>
<dbReference type="Proteomes" id="UP001159405">
    <property type="component" value="Unassembled WGS sequence"/>
</dbReference>
<reference evidence="4 5" key="1">
    <citation type="submission" date="2022-05" db="EMBL/GenBank/DDBJ databases">
        <authorList>
            <consortium name="Genoscope - CEA"/>
            <person name="William W."/>
        </authorList>
    </citation>
    <scope>NUCLEOTIDE SEQUENCE [LARGE SCALE GENOMIC DNA]</scope>
</reference>
<gene>
    <name evidence="4" type="ORF">PLOB_00031930</name>
</gene>
<name>A0ABN8NX56_9CNID</name>
<feature type="region of interest" description="Disordered" evidence="2">
    <location>
        <begin position="1"/>
        <end position="99"/>
    </location>
</feature>
<feature type="domain" description="HMG box" evidence="3">
    <location>
        <begin position="131"/>
        <end position="199"/>
    </location>
</feature>
<feature type="compositionally biased region" description="Low complexity" evidence="2">
    <location>
        <begin position="84"/>
        <end position="95"/>
    </location>
</feature>
<feature type="compositionally biased region" description="Polar residues" evidence="2">
    <location>
        <begin position="13"/>
        <end position="22"/>
    </location>
</feature>
<protein>
    <recommendedName>
        <fullName evidence="3">HMG box domain-containing protein</fullName>
    </recommendedName>
</protein>
<organism evidence="4 5">
    <name type="scientific">Porites lobata</name>
    <dbReference type="NCBI Taxonomy" id="104759"/>
    <lineage>
        <taxon>Eukaryota</taxon>
        <taxon>Metazoa</taxon>
        <taxon>Cnidaria</taxon>
        <taxon>Anthozoa</taxon>
        <taxon>Hexacorallia</taxon>
        <taxon>Scleractinia</taxon>
        <taxon>Fungiina</taxon>
        <taxon>Poritidae</taxon>
        <taxon>Porites</taxon>
    </lineage>
</organism>
<sequence length="427" mass="48279">MPNLTTSKKDHNGSITDKSASCVNGLASQPRDEEKRPTLEKTQTPKKSSTVQNVSPKFSTPENKSKGLEFAPPVSPIQRTANCSTPPSGNSPSSGGFKGFAIDPMSQTFLRMPHMYHSLQAQLRQSNSPKVKRPMNAFMIWARLYRSTIAKRYPNANNAEISVKLGEIWNELSTEQQRPYFDEATRLKEKHRTEHPNWVYQPRPSKRRLTFMTANDPNGMQYNKSSYNYHPVHGPQSESGTLSLPSQTVHERANPSFCYPPRSLKEALHLPHSHRVSSDINRFMESSRGSGLSSAIEHSLFPGEERNVARGKENTLNTTREQQQAVDWLKVEAAKFEEEHLAARRARENCIVNDAMLPTVNQVNDEQEQVAKIKQEMDSDGNDLDRYLAGLDETIKESLEKLNDVPDELDLLDDESIDMLSDIEDED</sequence>
<dbReference type="CDD" id="cd22033">
    <property type="entry name" value="HMG-box_SoxH_SOX30"/>
    <property type="match status" value="1"/>
</dbReference>
<evidence type="ECO:0000313" key="5">
    <source>
        <dbReference type="Proteomes" id="UP001159405"/>
    </source>
</evidence>
<dbReference type="SUPFAM" id="SSF47095">
    <property type="entry name" value="HMG-box"/>
    <property type="match status" value="1"/>
</dbReference>
<dbReference type="InterPro" id="IPR052856">
    <property type="entry name" value="SOX30_TF"/>
</dbReference>
<evidence type="ECO:0000256" key="2">
    <source>
        <dbReference type="SAM" id="MobiDB-lite"/>
    </source>
</evidence>
<dbReference type="PANTHER" id="PTHR47279">
    <property type="entry name" value="TRANSCRIPTION FACTOR SOX-30"/>
    <property type="match status" value="1"/>
</dbReference>
<evidence type="ECO:0000259" key="3">
    <source>
        <dbReference type="PROSITE" id="PS50118"/>
    </source>
</evidence>
<evidence type="ECO:0000313" key="4">
    <source>
        <dbReference type="EMBL" id="CAH3125611.1"/>
    </source>
</evidence>
<keyword evidence="1" id="KW-0539">Nucleus</keyword>
<dbReference type="InterPro" id="IPR009071">
    <property type="entry name" value="HMG_box_dom"/>
</dbReference>
<feature type="DNA-binding region" description="HMG box" evidence="1">
    <location>
        <begin position="131"/>
        <end position="199"/>
    </location>
</feature>
<evidence type="ECO:0000256" key="1">
    <source>
        <dbReference type="PROSITE-ProRule" id="PRU00267"/>
    </source>
</evidence>
<dbReference type="Gene3D" id="1.10.30.10">
    <property type="entry name" value="High mobility group box domain"/>
    <property type="match status" value="1"/>
</dbReference>
<dbReference type="Pfam" id="PF00505">
    <property type="entry name" value="HMG_box"/>
    <property type="match status" value="1"/>
</dbReference>
<feature type="compositionally biased region" description="Polar residues" evidence="2">
    <location>
        <begin position="40"/>
        <end position="62"/>
    </location>
</feature>
<proteinExistence type="predicted"/>
<accession>A0ABN8NX56</accession>
<dbReference type="InterPro" id="IPR036910">
    <property type="entry name" value="HMG_box_dom_sf"/>
</dbReference>
<dbReference type="SMART" id="SM00398">
    <property type="entry name" value="HMG"/>
    <property type="match status" value="1"/>
</dbReference>
<comment type="caution">
    <text evidence="4">The sequence shown here is derived from an EMBL/GenBank/DDBJ whole genome shotgun (WGS) entry which is preliminary data.</text>
</comment>